<gene>
    <name evidence="1" type="ORF">LCGC14_1622730</name>
</gene>
<dbReference type="EMBL" id="LAZR01013282">
    <property type="protein sequence ID" value="KKM22688.1"/>
    <property type="molecule type" value="Genomic_DNA"/>
</dbReference>
<sequence>MVEQGNIIDEAKNNPQSCQLVARIKEGGQGFESIECCGNTLTATDLADTIEQHQRTGGDIQPGTIIDESKNYPNSCGLKIELVEGGAGLAKINCCGNELTVEKDSAE</sequence>
<accession>A0A0F9KKJ5</accession>
<protein>
    <submittedName>
        <fullName evidence="1">Uncharacterized protein</fullName>
    </submittedName>
</protein>
<evidence type="ECO:0000313" key="1">
    <source>
        <dbReference type="EMBL" id="KKM22688.1"/>
    </source>
</evidence>
<organism evidence="1">
    <name type="scientific">marine sediment metagenome</name>
    <dbReference type="NCBI Taxonomy" id="412755"/>
    <lineage>
        <taxon>unclassified sequences</taxon>
        <taxon>metagenomes</taxon>
        <taxon>ecological metagenomes</taxon>
    </lineage>
</organism>
<reference evidence="1" key="1">
    <citation type="journal article" date="2015" name="Nature">
        <title>Complex archaea that bridge the gap between prokaryotes and eukaryotes.</title>
        <authorList>
            <person name="Spang A."/>
            <person name="Saw J.H."/>
            <person name="Jorgensen S.L."/>
            <person name="Zaremba-Niedzwiedzka K."/>
            <person name="Martijn J."/>
            <person name="Lind A.E."/>
            <person name="van Eijk R."/>
            <person name="Schleper C."/>
            <person name="Guy L."/>
            <person name="Ettema T.J."/>
        </authorList>
    </citation>
    <scope>NUCLEOTIDE SEQUENCE</scope>
</reference>
<dbReference type="AlphaFoldDB" id="A0A0F9KKJ5"/>
<name>A0A0F9KKJ5_9ZZZZ</name>
<comment type="caution">
    <text evidence="1">The sequence shown here is derived from an EMBL/GenBank/DDBJ whole genome shotgun (WGS) entry which is preliminary data.</text>
</comment>
<proteinExistence type="predicted"/>